<gene>
    <name evidence="10" type="ORF">PKB_4461</name>
</gene>
<evidence type="ECO:0000256" key="4">
    <source>
        <dbReference type="ARBA" id="ARBA00022519"/>
    </source>
</evidence>
<comment type="similarity">
    <text evidence="8">Belongs to the major facilitator superfamily. YhhS family.</text>
</comment>
<keyword evidence="6 8" id="KW-1133">Transmembrane helix</keyword>
<evidence type="ECO:0000256" key="3">
    <source>
        <dbReference type="ARBA" id="ARBA00022475"/>
    </source>
</evidence>
<feature type="transmembrane region" description="Helical" evidence="8">
    <location>
        <begin position="338"/>
        <end position="359"/>
    </location>
</feature>
<reference evidence="10 11" key="2">
    <citation type="submission" date="2014-05" db="EMBL/GenBank/DDBJ databases">
        <title>Genome sequence of the 3-chlorobenzoate degrading bacterium Pseudomonas knackmussii B13 shows multiple evidence for horizontal gene transfer.</title>
        <authorList>
            <person name="Miyazaki R."/>
            <person name="Bertelli C."/>
            <person name="Falquet L."/>
            <person name="Robinson-Rechavi M."/>
            <person name="Gharib W."/>
            <person name="Roy S."/>
            <person name="Van der Meer J.R."/>
        </authorList>
    </citation>
    <scope>NUCLEOTIDE SEQUENCE [LARGE SCALE GENOMIC DNA]</scope>
    <source>
        <strain evidence="10 11">B13</strain>
    </source>
</reference>
<keyword evidence="4 8" id="KW-0997">Cell inner membrane</keyword>
<dbReference type="KEGG" id="pkc:PKB_4461"/>
<evidence type="ECO:0000256" key="1">
    <source>
        <dbReference type="ARBA" id="ARBA00004651"/>
    </source>
</evidence>
<evidence type="ECO:0000259" key="9">
    <source>
        <dbReference type="PROSITE" id="PS50850"/>
    </source>
</evidence>
<evidence type="ECO:0000256" key="6">
    <source>
        <dbReference type="ARBA" id="ARBA00022989"/>
    </source>
</evidence>
<evidence type="ECO:0000313" key="10">
    <source>
        <dbReference type="EMBL" id="CDF85785.1"/>
    </source>
</evidence>
<evidence type="ECO:0000256" key="8">
    <source>
        <dbReference type="HAMAP-Rule" id="MF_01118"/>
    </source>
</evidence>
<dbReference type="EMBL" id="HG322950">
    <property type="protein sequence ID" value="CDF85785.1"/>
    <property type="molecule type" value="Genomic_DNA"/>
</dbReference>
<sequence>MSSPEQRPIAVTLQIVSIVSFTFLLFLCIGFLLPVLPGFVHHDLGFDATTAGLVIGTQYLSTLASRPLAGRLTDTLGAKRAVVYGLLALAAGGLLVLLATSLPTLVWASLALLLASRVLIGFAQGLMGIGTASWGIARVGAQNTAKVISWNGIVCYGGIALGAPLGVTLAGRLGLWSLGAGILALAALGLLLARGKPAVAVVAGQRMAFLQVLGKVLPYGLCVALGSIGFGSLATFITLYYGSRGWADPAWCLSLFGVSFVGARLLFSWTINRFGGFNVAVLCLLLESLGLLLLWQAPSPVFALLGTALTGAGLSLVYPALGVEAVLRIPAASRSSALGAYALFFDLALGVAGPLMGAIAAHSDYASIFLVAALLAACGFVICLVLLRRTQQNHEELHFD</sequence>
<dbReference type="PATRIC" id="fig|1301098.3.peg.4449"/>
<feature type="transmembrane region" description="Helical" evidence="8">
    <location>
        <begin position="365"/>
        <end position="387"/>
    </location>
</feature>
<keyword evidence="2 8" id="KW-0813">Transport</keyword>
<dbReference type="RefSeq" id="WP_043254485.1">
    <property type="nucleotide sequence ID" value="NZ_HG322950.1"/>
</dbReference>
<dbReference type="NCBIfam" id="NF003477">
    <property type="entry name" value="PRK05122.1"/>
    <property type="match status" value="1"/>
</dbReference>
<dbReference type="PANTHER" id="PTHR23517:SF13">
    <property type="entry name" value="MAJOR FACILITATOR SUPERFAMILY MFS_1"/>
    <property type="match status" value="1"/>
</dbReference>
<name>A0A024HL56_PSEKB</name>
<dbReference type="OrthoDB" id="322544at2"/>
<keyword evidence="7 8" id="KW-0472">Membrane</keyword>
<keyword evidence="11" id="KW-1185">Reference proteome</keyword>
<comment type="subcellular location">
    <subcellularLocation>
        <location evidence="8">Cell inner membrane</location>
        <topology evidence="8">Multi-pass membrane protein</topology>
    </subcellularLocation>
    <subcellularLocation>
        <location evidence="1">Cell membrane</location>
        <topology evidence="1">Multi-pass membrane protein</topology>
    </subcellularLocation>
</comment>
<dbReference type="PANTHER" id="PTHR23517">
    <property type="entry name" value="RESISTANCE PROTEIN MDTM, PUTATIVE-RELATED-RELATED"/>
    <property type="match status" value="1"/>
</dbReference>
<keyword evidence="3 8" id="KW-1003">Cell membrane</keyword>
<dbReference type="AlphaFoldDB" id="A0A024HL56"/>
<dbReference type="SUPFAM" id="SSF103473">
    <property type="entry name" value="MFS general substrate transporter"/>
    <property type="match status" value="1"/>
</dbReference>
<accession>A0A024HL56</accession>
<feature type="transmembrane region" description="Helical" evidence="8">
    <location>
        <begin position="12"/>
        <end position="36"/>
    </location>
</feature>
<feature type="transmembrane region" description="Helical" evidence="8">
    <location>
        <begin position="301"/>
        <end position="326"/>
    </location>
</feature>
<dbReference type="InterPro" id="IPR020846">
    <property type="entry name" value="MFS_dom"/>
</dbReference>
<keyword evidence="5 8" id="KW-0812">Transmembrane</keyword>
<dbReference type="eggNOG" id="COG2814">
    <property type="taxonomic scope" value="Bacteria"/>
</dbReference>
<dbReference type="STRING" id="1301098.PKB_4461"/>
<dbReference type="GO" id="GO:0005886">
    <property type="term" value="C:plasma membrane"/>
    <property type="evidence" value="ECO:0007669"/>
    <property type="project" value="UniProtKB-SubCell"/>
</dbReference>
<dbReference type="HOGENOM" id="CLU_001265_10_3_6"/>
<feature type="transmembrane region" description="Helical" evidence="8">
    <location>
        <begin position="147"/>
        <end position="167"/>
    </location>
</feature>
<proteinExistence type="inferred from homology"/>
<dbReference type="InterPro" id="IPR011701">
    <property type="entry name" value="MFS"/>
</dbReference>
<dbReference type="Gene3D" id="1.20.1250.20">
    <property type="entry name" value="MFS general substrate transporter like domains"/>
    <property type="match status" value="2"/>
</dbReference>
<protein>
    <recommendedName>
        <fullName evidence="8">Uncharacterized MFS-type transporter PKB_4461</fullName>
    </recommendedName>
</protein>
<evidence type="ECO:0000256" key="2">
    <source>
        <dbReference type="ARBA" id="ARBA00022448"/>
    </source>
</evidence>
<feature type="transmembrane region" description="Helical" evidence="8">
    <location>
        <begin position="274"/>
        <end position="295"/>
    </location>
</feature>
<dbReference type="InterPro" id="IPR023008">
    <property type="entry name" value="MFS_YhhS-like"/>
</dbReference>
<feature type="transmembrane region" description="Helical" evidence="8">
    <location>
        <begin position="173"/>
        <end position="195"/>
    </location>
</feature>
<dbReference type="InterPro" id="IPR050171">
    <property type="entry name" value="MFS_Transporters"/>
</dbReference>
<feature type="transmembrane region" description="Helical" evidence="8">
    <location>
        <begin position="81"/>
        <end position="99"/>
    </location>
</feature>
<evidence type="ECO:0000256" key="5">
    <source>
        <dbReference type="ARBA" id="ARBA00022692"/>
    </source>
</evidence>
<feature type="transmembrane region" description="Helical" evidence="8">
    <location>
        <begin position="48"/>
        <end position="69"/>
    </location>
</feature>
<evidence type="ECO:0000313" key="11">
    <source>
        <dbReference type="Proteomes" id="UP000025241"/>
    </source>
</evidence>
<evidence type="ECO:0000256" key="7">
    <source>
        <dbReference type="ARBA" id="ARBA00023136"/>
    </source>
</evidence>
<dbReference type="CDD" id="cd17489">
    <property type="entry name" value="MFS_YfcJ_like"/>
    <property type="match status" value="1"/>
</dbReference>
<dbReference type="PROSITE" id="PS50850">
    <property type="entry name" value="MFS"/>
    <property type="match status" value="1"/>
</dbReference>
<dbReference type="InterPro" id="IPR036259">
    <property type="entry name" value="MFS_trans_sf"/>
</dbReference>
<feature type="transmembrane region" description="Helical" evidence="8">
    <location>
        <begin position="216"/>
        <end position="242"/>
    </location>
</feature>
<comment type="caution">
    <text evidence="8">Lacks conserved residue(s) required for the propagation of feature annotation.</text>
</comment>
<reference evidence="10 11" key="1">
    <citation type="submission" date="2013-03" db="EMBL/GenBank/DDBJ databases">
        <authorList>
            <person name="Linke B."/>
        </authorList>
    </citation>
    <scope>NUCLEOTIDE SEQUENCE [LARGE SCALE GENOMIC DNA]</scope>
    <source>
        <strain evidence="10 11">B13</strain>
    </source>
</reference>
<dbReference type="Pfam" id="PF07690">
    <property type="entry name" value="MFS_1"/>
    <property type="match status" value="1"/>
</dbReference>
<organism evidence="10 11">
    <name type="scientific">Pseudomonas knackmussii (strain DSM 6978 / CCUG 54928 / LMG 23759 / B13)</name>
    <dbReference type="NCBI Taxonomy" id="1301098"/>
    <lineage>
        <taxon>Bacteria</taxon>
        <taxon>Pseudomonadati</taxon>
        <taxon>Pseudomonadota</taxon>
        <taxon>Gammaproteobacteria</taxon>
        <taxon>Pseudomonadales</taxon>
        <taxon>Pseudomonadaceae</taxon>
        <taxon>Pseudomonas</taxon>
    </lineage>
</organism>
<dbReference type="Proteomes" id="UP000025241">
    <property type="component" value="Chromosome I"/>
</dbReference>
<feature type="domain" description="Major facilitator superfamily (MFS) profile" evidence="9">
    <location>
        <begin position="14"/>
        <end position="391"/>
    </location>
</feature>
<dbReference type="HAMAP" id="MF_01118">
    <property type="entry name" value="MFS_YhhS"/>
    <property type="match status" value="1"/>
</dbReference>
<dbReference type="GO" id="GO:0022857">
    <property type="term" value="F:transmembrane transporter activity"/>
    <property type="evidence" value="ECO:0007669"/>
    <property type="project" value="UniProtKB-UniRule"/>
</dbReference>
<feature type="transmembrane region" description="Helical" evidence="8">
    <location>
        <begin position="248"/>
        <end position="267"/>
    </location>
</feature>